<reference evidence="6 8" key="1">
    <citation type="journal article" date="2014" name="BMC Genomics">
        <title>Genome sequence of Anopheles sinensis provides insight into genetics basis of mosquito competence for malaria parasites.</title>
        <authorList>
            <person name="Zhou D."/>
            <person name="Zhang D."/>
            <person name="Ding G."/>
            <person name="Shi L."/>
            <person name="Hou Q."/>
            <person name="Ye Y."/>
            <person name="Xu Y."/>
            <person name="Zhou H."/>
            <person name="Xiong C."/>
            <person name="Li S."/>
            <person name="Yu J."/>
            <person name="Hong S."/>
            <person name="Yu X."/>
            <person name="Zou P."/>
            <person name="Chen C."/>
            <person name="Chang X."/>
            <person name="Wang W."/>
            <person name="Lv Y."/>
            <person name="Sun Y."/>
            <person name="Ma L."/>
            <person name="Shen B."/>
            <person name="Zhu C."/>
        </authorList>
    </citation>
    <scope>NUCLEOTIDE SEQUENCE [LARGE SCALE GENOMIC DNA]</scope>
</reference>
<feature type="coiled-coil region" evidence="3">
    <location>
        <begin position="88"/>
        <end position="115"/>
    </location>
</feature>
<protein>
    <submittedName>
        <fullName evidence="6">AGAP012000-PA-like protein</fullName>
    </submittedName>
    <submittedName>
        <fullName evidence="7">Fibrinogen C-terminal domain-containing protein</fullName>
    </submittedName>
</protein>
<dbReference type="EMBL" id="KE525349">
    <property type="protein sequence ID" value="KFB50572.1"/>
    <property type="molecule type" value="Genomic_DNA"/>
</dbReference>
<dbReference type="VEuPathDB" id="VectorBase:ASIS002100"/>
<dbReference type="PANTHER" id="PTHR19143:SF327">
    <property type="entry name" value="FI21813P1-RELATED"/>
    <property type="match status" value="1"/>
</dbReference>
<gene>
    <name evidence="6" type="ORF">ZHAS_00018887</name>
</gene>
<dbReference type="STRING" id="74873.A0A084WK28"/>
<keyword evidence="1" id="KW-1015">Disulfide bond</keyword>
<evidence type="ECO:0000259" key="5">
    <source>
        <dbReference type="PROSITE" id="PS51406"/>
    </source>
</evidence>
<organism evidence="6">
    <name type="scientific">Anopheles sinensis</name>
    <name type="common">Mosquito</name>
    <dbReference type="NCBI Taxonomy" id="74873"/>
    <lineage>
        <taxon>Eukaryota</taxon>
        <taxon>Metazoa</taxon>
        <taxon>Ecdysozoa</taxon>
        <taxon>Arthropoda</taxon>
        <taxon>Hexapoda</taxon>
        <taxon>Insecta</taxon>
        <taxon>Pterygota</taxon>
        <taxon>Neoptera</taxon>
        <taxon>Endopterygota</taxon>
        <taxon>Diptera</taxon>
        <taxon>Nematocera</taxon>
        <taxon>Culicoidea</taxon>
        <taxon>Culicidae</taxon>
        <taxon>Anophelinae</taxon>
        <taxon>Anopheles</taxon>
    </lineage>
</organism>
<dbReference type="InterPro" id="IPR002181">
    <property type="entry name" value="Fibrinogen_a/b/g_C_dom"/>
</dbReference>
<dbReference type="FunFam" id="3.90.215.10:FF:000001">
    <property type="entry name" value="Tenascin isoform 1"/>
    <property type="match status" value="1"/>
</dbReference>
<dbReference type="Gene3D" id="3.90.215.10">
    <property type="entry name" value="Gamma Fibrinogen, chain A, domain 1"/>
    <property type="match status" value="1"/>
</dbReference>
<dbReference type="OMA" id="INEDCTF"/>
<dbReference type="SMART" id="SM00186">
    <property type="entry name" value="FBG"/>
    <property type="match status" value="1"/>
</dbReference>
<dbReference type="GO" id="GO:0030246">
    <property type="term" value="F:carbohydrate binding"/>
    <property type="evidence" value="ECO:0007669"/>
    <property type="project" value="UniProtKB-ARBA"/>
</dbReference>
<dbReference type="Proteomes" id="UP000030765">
    <property type="component" value="Unassembled WGS sequence"/>
</dbReference>
<dbReference type="AlphaFoldDB" id="A0A084WK28"/>
<feature type="domain" description="Fibrinogen C-terminal" evidence="5">
    <location>
        <begin position="130"/>
        <end position="351"/>
    </location>
</feature>
<dbReference type="EnsemblMetazoa" id="ASIC018887-RA">
    <property type="protein sequence ID" value="ASIC018887-PA"/>
    <property type="gene ID" value="ASIC018887"/>
</dbReference>
<evidence type="ECO:0000256" key="1">
    <source>
        <dbReference type="ARBA" id="ARBA00023157"/>
    </source>
</evidence>
<dbReference type="InterPro" id="IPR020837">
    <property type="entry name" value="Fibrinogen_CS"/>
</dbReference>
<name>A0A084WK28_ANOSI</name>
<reference evidence="7" key="2">
    <citation type="submission" date="2020-05" db="UniProtKB">
        <authorList>
            <consortium name="EnsemblMetazoa"/>
        </authorList>
    </citation>
    <scope>IDENTIFICATION</scope>
</reference>
<evidence type="ECO:0000313" key="7">
    <source>
        <dbReference type="EnsemblMetazoa" id="ASIC018887-PA"/>
    </source>
</evidence>
<accession>A0A084WK28</accession>
<proteinExistence type="predicted"/>
<keyword evidence="4" id="KW-0732">Signal</keyword>
<dbReference type="GO" id="GO:0005615">
    <property type="term" value="C:extracellular space"/>
    <property type="evidence" value="ECO:0007669"/>
    <property type="project" value="TreeGrafter"/>
</dbReference>
<feature type="signal peptide" evidence="4">
    <location>
        <begin position="1"/>
        <end position="20"/>
    </location>
</feature>
<dbReference type="PANTHER" id="PTHR19143">
    <property type="entry name" value="FIBRINOGEN/TENASCIN/ANGIOPOEITIN"/>
    <property type="match status" value="1"/>
</dbReference>
<evidence type="ECO:0000313" key="8">
    <source>
        <dbReference type="Proteomes" id="UP000030765"/>
    </source>
</evidence>
<feature type="chain" id="PRO_5001784969" evidence="4">
    <location>
        <begin position="21"/>
        <end position="351"/>
    </location>
</feature>
<dbReference type="InterPro" id="IPR014716">
    <property type="entry name" value="Fibrinogen_a/b/g_C_1"/>
</dbReference>
<keyword evidence="3" id="KW-0175">Coiled coil</keyword>
<evidence type="ECO:0000256" key="3">
    <source>
        <dbReference type="SAM" id="Coils"/>
    </source>
</evidence>
<dbReference type="SUPFAM" id="SSF56496">
    <property type="entry name" value="Fibrinogen C-terminal domain-like"/>
    <property type="match status" value="1"/>
</dbReference>
<evidence type="ECO:0000256" key="2">
    <source>
        <dbReference type="ARBA" id="ARBA00053344"/>
    </source>
</evidence>
<dbReference type="CDD" id="cd00087">
    <property type="entry name" value="FReD"/>
    <property type="match status" value="1"/>
</dbReference>
<keyword evidence="8" id="KW-1185">Reference proteome</keyword>
<evidence type="ECO:0000313" key="6">
    <source>
        <dbReference type="EMBL" id="KFB50572.1"/>
    </source>
</evidence>
<dbReference type="Pfam" id="PF00147">
    <property type="entry name" value="Fibrinogen_C"/>
    <property type="match status" value="1"/>
</dbReference>
<dbReference type="PROSITE" id="PS00514">
    <property type="entry name" value="FIBRINOGEN_C_1"/>
    <property type="match status" value="1"/>
</dbReference>
<dbReference type="VEuPathDB" id="VectorBase:ASIC018887"/>
<dbReference type="OrthoDB" id="6145874at2759"/>
<dbReference type="InterPro" id="IPR036056">
    <property type="entry name" value="Fibrinogen-like_C"/>
</dbReference>
<dbReference type="EMBL" id="ATLV01024093">
    <property type="status" value="NOT_ANNOTATED_CDS"/>
    <property type="molecule type" value="Genomic_DNA"/>
</dbReference>
<dbReference type="PROSITE" id="PS51406">
    <property type="entry name" value="FIBRINOGEN_C_2"/>
    <property type="match status" value="1"/>
</dbReference>
<dbReference type="InterPro" id="IPR050373">
    <property type="entry name" value="Fibrinogen_C-term_domain"/>
</dbReference>
<evidence type="ECO:0000256" key="4">
    <source>
        <dbReference type="SAM" id="SignalP"/>
    </source>
</evidence>
<sequence length="351" mass="40935">MWLKCRALFVILCFIAGLNRKCVVANADMPSVMEAIINALINFRREMLDNLQLSLEFHTEQLEEIKYHMEHVIEEQETRITKRVQELQEVTNHKLEQQQSEMLELQKKVKMHSSETSLQFNKFANAFELPNSKLVPAACNEIKSYYTGTFYIRPYDSVEKPFMVLCDFENHFNLGGGWTVFQRRIDGSVDFYQNWTMYKNGFGDVNGEHWLGLEKLHYMTESGSHELLVLLEDFEGNTTYALYDNFKIASETEKYKLIVGNYSGTAGDSLTKHNRIKFSTYDQDNDLSGINEDCTFSFKGAWWFYDCYCSNLNGKYYQAGEHVHGEGVDWLSFRGDKYSLKSATMMFRRAH</sequence>
<comment type="function">
    <text evidence="2">Lectin involved in innate immunity. Agglutinates all types of human erythrocytes, Gram-positive and Gram-negative bacteria. Has a stronger agglutinating activity towards Gram-negative bacteria than towards Gram-positive bacteria. Specifically recognizes acetyl group-containing substances on agglutinated cells. The hemagglutinating activity was inhibited by EDTA, acetyl group-containing mono- and disaccharides, N-acetyl derivatives of amino acids, other acetyl group-containing substances, propionamide and benzamide. Enhances the antimicrobial activity of big defensin against Gram-positive bacteria but not against Gram-negative bacteria.</text>
</comment>